<gene>
    <name evidence="5" type="ORF">BSTOLATCC_MIC63750</name>
</gene>
<keyword evidence="3" id="KW-1015">Disulfide bond</keyword>
<dbReference type="InterPro" id="IPR038765">
    <property type="entry name" value="Papain-like_cys_pep_sf"/>
</dbReference>
<dbReference type="InterPro" id="IPR025661">
    <property type="entry name" value="Pept_asp_AS"/>
</dbReference>
<reference evidence="5" key="1">
    <citation type="submission" date="2021-09" db="EMBL/GenBank/DDBJ databases">
        <authorList>
            <consortium name="AG Swart"/>
            <person name="Singh M."/>
            <person name="Singh A."/>
            <person name="Seah K."/>
            <person name="Emmerich C."/>
        </authorList>
    </citation>
    <scope>NUCLEOTIDE SEQUENCE</scope>
    <source>
        <strain evidence="5">ATCC30299</strain>
    </source>
</reference>
<evidence type="ECO:0000313" key="5">
    <source>
        <dbReference type="EMBL" id="CAG9335273.1"/>
    </source>
</evidence>
<dbReference type="PROSITE" id="PS00640">
    <property type="entry name" value="THIOL_PROTEASE_ASN"/>
    <property type="match status" value="1"/>
</dbReference>
<evidence type="ECO:0000256" key="3">
    <source>
        <dbReference type="ARBA" id="ARBA00023157"/>
    </source>
</evidence>
<dbReference type="InterPro" id="IPR025660">
    <property type="entry name" value="Pept_his_AS"/>
</dbReference>
<evidence type="ECO:0000256" key="1">
    <source>
        <dbReference type="ARBA" id="ARBA00008455"/>
    </source>
</evidence>
<feature type="domain" description="Peptidase C1A papain C-terminal" evidence="4">
    <location>
        <begin position="1"/>
        <end position="156"/>
    </location>
</feature>
<keyword evidence="6" id="KW-1185">Reference proteome</keyword>
<dbReference type="Gene3D" id="3.90.70.10">
    <property type="entry name" value="Cysteine proteinases"/>
    <property type="match status" value="1"/>
</dbReference>
<name>A0AAU9K9Y8_9CILI</name>
<dbReference type="InterPro" id="IPR013128">
    <property type="entry name" value="Peptidase_C1A"/>
</dbReference>
<dbReference type="CDD" id="cd02248">
    <property type="entry name" value="Peptidase_C1A"/>
    <property type="match status" value="1"/>
</dbReference>
<dbReference type="PANTHER" id="PTHR12411">
    <property type="entry name" value="CYSTEINE PROTEASE FAMILY C1-RELATED"/>
    <property type="match status" value="1"/>
</dbReference>
<proteinExistence type="inferred from homology"/>
<evidence type="ECO:0000256" key="2">
    <source>
        <dbReference type="ARBA" id="ARBA00023145"/>
    </source>
</evidence>
<dbReference type="AlphaFoldDB" id="A0AAU9K9Y8"/>
<dbReference type="GO" id="GO:0008234">
    <property type="term" value="F:cysteine-type peptidase activity"/>
    <property type="evidence" value="ECO:0007669"/>
    <property type="project" value="InterPro"/>
</dbReference>
<protein>
    <recommendedName>
        <fullName evidence="4">Peptidase C1A papain C-terminal domain-containing protein</fullName>
    </recommendedName>
</protein>
<evidence type="ECO:0000313" key="6">
    <source>
        <dbReference type="Proteomes" id="UP001162131"/>
    </source>
</evidence>
<organism evidence="5 6">
    <name type="scientific">Blepharisma stoltei</name>
    <dbReference type="NCBI Taxonomy" id="1481888"/>
    <lineage>
        <taxon>Eukaryota</taxon>
        <taxon>Sar</taxon>
        <taxon>Alveolata</taxon>
        <taxon>Ciliophora</taxon>
        <taxon>Postciliodesmatophora</taxon>
        <taxon>Heterotrichea</taxon>
        <taxon>Heterotrichida</taxon>
        <taxon>Blepharismidae</taxon>
        <taxon>Blepharisma</taxon>
    </lineage>
</organism>
<keyword evidence="2" id="KW-0865">Zymogen</keyword>
<dbReference type="SMART" id="SM00645">
    <property type="entry name" value="Pept_C1"/>
    <property type="match status" value="1"/>
</dbReference>
<dbReference type="SUPFAM" id="SSF54001">
    <property type="entry name" value="Cysteine proteinases"/>
    <property type="match status" value="1"/>
</dbReference>
<dbReference type="GO" id="GO:0006508">
    <property type="term" value="P:proteolysis"/>
    <property type="evidence" value="ECO:0007669"/>
    <property type="project" value="InterPro"/>
</dbReference>
<dbReference type="InterPro" id="IPR000668">
    <property type="entry name" value="Peptidase_C1A_C"/>
</dbReference>
<comment type="caution">
    <text evidence="5">The sequence shown here is derived from an EMBL/GenBank/DDBJ whole genome shotgun (WGS) entry which is preliminary data.</text>
</comment>
<dbReference type="PROSITE" id="PS00639">
    <property type="entry name" value="THIOL_PROTEASE_HIS"/>
    <property type="match status" value="1"/>
</dbReference>
<dbReference type="InterPro" id="IPR039417">
    <property type="entry name" value="Peptidase_C1A_papain-like"/>
</dbReference>
<dbReference type="Pfam" id="PF00112">
    <property type="entry name" value="Peptidase_C1"/>
    <property type="match status" value="1"/>
</dbReference>
<dbReference type="Proteomes" id="UP001162131">
    <property type="component" value="Unassembled WGS sequence"/>
</dbReference>
<comment type="similarity">
    <text evidence="1">Belongs to the peptidase C1 family.</text>
</comment>
<sequence length="159" mass="17093">MYGNNGCTGGIMDYGFEYIIDNGITSDAIYPYKAKQGICQAGLSSNIAAQITNYYDLPSNNQANMLQVVANQPLSVAVEANQAAWQFYQGGILTGNCGNDLDHGVLIVGYNLSTNPNYWIVKNSWGPDWGESGYIRILIKGGTGVCGINMEASYPVISS</sequence>
<accession>A0AAU9K9Y8</accession>
<evidence type="ECO:0000259" key="4">
    <source>
        <dbReference type="SMART" id="SM00645"/>
    </source>
</evidence>
<dbReference type="EMBL" id="CAJZBQ010000062">
    <property type="protein sequence ID" value="CAG9335273.1"/>
    <property type="molecule type" value="Genomic_DNA"/>
</dbReference>